<dbReference type="GO" id="GO:0005737">
    <property type="term" value="C:cytoplasm"/>
    <property type="evidence" value="ECO:0007669"/>
    <property type="project" value="UniProtKB-SubCell"/>
</dbReference>
<dbReference type="Pfam" id="PF02631">
    <property type="entry name" value="RecX_HTH2"/>
    <property type="match status" value="1"/>
</dbReference>
<evidence type="ECO:0000259" key="6">
    <source>
        <dbReference type="Pfam" id="PF02631"/>
    </source>
</evidence>
<dbReference type="PANTHER" id="PTHR33602">
    <property type="entry name" value="REGULATORY PROTEIN RECX FAMILY PROTEIN"/>
    <property type="match status" value="1"/>
</dbReference>
<dbReference type="InterPro" id="IPR053925">
    <property type="entry name" value="RecX_HTH_3rd"/>
</dbReference>
<dbReference type="PANTHER" id="PTHR33602:SF1">
    <property type="entry name" value="REGULATORY PROTEIN RECX FAMILY PROTEIN"/>
    <property type="match status" value="1"/>
</dbReference>
<dbReference type="Proteomes" id="UP000199182">
    <property type="component" value="Unassembled WGS sequence"/>
</dbReference>
<dbReference type="OrthoDB" id="1734100at2"/>
<evidence type="ECO:0000259" key="7">
    <source>
        <dbReference type="Pfam" id="PF21981"/>
    </source>
</evidence>
<evidence type="ECO:0000313" key="9">
    <source>
        <dbReference type="Proteomes" id="UP000199182"/>
    </source>
</evidence>
<dbReference type="HAMAP" id="MF_01114">
    <property type="entry name" value="RecX"/>
    <property type="match status" value="1"/>
</dbReference>
<dbReference type="STRING" id="258515.SAMN05192585_10310"/>
<dbReference type="InterPro" id="IPR003783">
    <property type="entry name" value="Regulatory_RecX"/>
</dbReference>
<accession>A0A1G9V0W3</accession>
<dbReference type="Pfam" id="PF21981">
    <property type="entry name" value="RecX_HTH3"/>
    <property type="match status" value="1"/>
</dbReference>
<dbReference type="EMBL" id="FNID01000003">
    <property type="protein sequence ID" value="SDM65545.1"/>
    <property type="molecule type" value="Genomic_DNA"/>
</dbReference>
<organism evidence="8 9">
    <name type="scientific">Acetanaerobacterium elongatum</name>
    <dbReference type="NCBI Taxonomy" id="258515"/>
    <lineage>
        <taxon>Bacteria</taxon>
        <taxon>Bacillati</taxon>
        <taxon>Bacillota</taxon>
        <taxon>Clostridia</taxon>
        <taxon>Eubacteriales</taxon>
        <taxon>Oscillospiraceae</taxon>
        <taxon>Acetanaerobacterium</taxon>
    </lineage>
</organism>
<keyword evidence="4 5" id="KW-0963">Cytoplasm</keyword>
<comment type="function">
    <text evidence="5">Modulates RecA activity.</text>
</comment>
<dbReference type="Gene3D" id="1.10.10.10">
    <property type="entry name" value="Winged helix-like DNA-binding domain superfamily/Winged helix DNA-binding domain"/>
    <property type="match status" value="3"/>
</dbReference>
<evidence type="ECO:0000256" key="4">
    <source>
        <dbReference type="ARBA" id="ARBA00022490"/>
    </source>
</evidence>
<dbReference type="GO" id="GO:0006282">
    <property type="term" value="P:regulation of DNA repair"/>
    <property type="evidence" value="ECO:0007669"/>
    <property type="project" value="UniProtKB-UniRule"/>
</dbReference>
<evidence type="ECO:0000256" key="2">
    <source>
        <dbReference type="ARBA" id="ARBA00009695"/>
    </source>
</evidence>
<gene>
    <name evidence="5" type="primary">recX</name>
    <name evidence="8" type="ORF">SAMN05192585_10310</name>
</gene>
<keyword evidence="9" id="KW-1185">Reference proteome</keyword>
<evidence type="ECO:0000313" key="8">
    <source>
        <dbReference type="EMBL" id="SDM65545.1"/>
    </source>
</evidence>
<reference evidence="8 9" key="1">
    <citation type="submission" date="2016-10" db="EMBL/GenBank/DDBJ databases">
        <authorList>
            <person name="de Groot N.N."/>
        </authorList>
    </citation>
    <scope>NUCLEOTIDE SEQUENCE [LARGE SCALE GENOMIC DNA]</scope>
    <source>
        <strain evidence="8 9">CGMCC 1.5012</strain>
    </source>
</reference>
<evidence type="ECO:0000256" key="1">
    <source>
        <dbReference type="ARBA" id="ARBA00004496"/>
    </source>
</evidence>
<evidence type="ECO:0000256" key="5">
    <source>
        <dbReference type="HAMAP-Rule" id="MF_01114"/>
    </source>
</evidence>
<evidence type="ECO:0000256" key="3">
    <source>
        <dbReference type="ARBA" id="ARBA00018111"/>
    </source>
</evidence>
<dbReference type="RefSeq" id="WP_092637695.1">
    <property type="nucleotide sequence ID" value="NZ_FNID01000003.1"/>
</dbReference>
<feature type="domain" description="RecX third three-helical" evidence="7">
    <location>
        <begin position="156"/>
        <end position="198"/>
    </location>
</feature>
<proteinExistence type="inferred from homology"/>
<sequence length="210" mass="24150">MRITAVEKTKKGRYAVFLDNVFAFSADAETTALCHLTVGRELSEDDCEQVKRQAETKYLKERALRLLSFKSFSKAELVKRLAEYTDDRSDDAALEVVERLEELGLINDKEYAARVARDYYARKGYGERRVMQELIRRGITRELAEEAAQANAPEAESALDKIIERRYAKYLTDPKGIRKTIQALARLGYPYDEIKAAISRYTDEDLYEQA</sequence>
<comment type="similarity">
    <text evidence="2 5">Belongs to the RecX family.</text>
</comment>
<dbReference type="AlphaFoldDB" id="A0A1G9V0W3"/>
<protein>
    <recommendedName>
        <fullName evidence="3 5">Regulatory protein RecX</fullName>
    </recommendedName>
</protein>
<dbReference type="InterPro" id="IPR053924">
    <property type="entry name" value="RecX_HTH_2nd"/>
</dbReference>
<name>A0A1G9V0W3_9FIRM</name>
<feature type="domain" description="RecX second three-helical" evidence="6">
    <location>
        <begin position="107"/>
        <end position="147"/>
    </location>
</feature>
<comment type="subcellular location">
    <subcellularLocation>
        <location evidence="1 5">Cytoplasm</location>
    </subcellularLocation>
</comment>
<dbReference type="InterPro" id="IPR036388">
    <property type="entry name" value="WH-like_DNA-bd_sf"/>
</dbReference>